<accession>A0ACC2T4B8</accession>
<comment type="caution">
    <text evidence="1">The sequence shown here is derived from an EMBL/GenBank/DDBJ whole genome shotgun (WGS) entry which is preliminary data.</text>
</comment>
<gene>
    <name evidence="1" type="ORF">DSO57_1019972</name>
</gene>
<reference evidence="1" key="1">
    <citation type="submission" date="2022-04" db="EMBL/GenBank/DDBJ databases">
        <title>Genome of the entomopathogenic fungus Entomophthora muscae.</title>
        <authorList>
            <person name="Elya C."/>
            <person name="Lovett B.R."/>
            <person name="Lee E."/>
            <person name="Macias A.M."/>
            <person name="Hajek A.E."/>
            <person name="De Bivort B.L."/>
            <person name="Kasson M.T."/>
            <person name="De Fine Licht H.H."/>
            <person name="Stajich J.E."/>
        </authorList>
    </citation>
    <scope>NUCLEOTIDE SEQUENCE</scope>
    <source>
        <strain evidence="1">Berkeley</strain>
    </source>
</reference>
<evidence type="ECO:0000313" key="1">
    <source>
        <dbReference type="EMBL" id="KAJ9069291.1"/>
    </source>
</evidence>
<protein>
    <submittedName>
        <fullName evidence="1">Uncharacterized protein</fullName>
    </submittedName>
</protein>
<keyword evidence="2" id="KW-1185">Reference proteome</keyword>
<name>A0ACC2T4B8_9FUNG</name>
<proteinExistence type="predicted"/>
<evidence type="ECO:0000313" key="2">
    <source>
        <dbReference type="Proteomes" id="UP001165960"/>
    </source>
</evidence>
<dbReference type="Proteomes" id="UP001165960">
    <property type="component" value="Unassembled WGS sequence"/>
</dbReference>
<dbReference type="EMBL" id="QTSX02003642">
    <property type="protein sequence ID" value="KAJ9069291.1"/>
    <property type="molecule type" value="Genomic_DNA"/>
</dbReference>
<sequence>MAPLTEFQVGDLFLYYQNCIGSRAHKLDSLWVRFCEITYKKGVKYTIKLLLSGCLFTCVHAKFLWKYQLPVTNLEGEMSQILPFMFSCCFSLDVIPKRQTQHFDLFESHLESSSVPASLPTPAQAANQPANQNDNPGLEQLPTNTQRAPPSANQASAPVTQHIKHQIITTQILQEIVALKLPGLSWDQIVEQL</sequence>
<organism evidence="1 2">
    <name type="scientific">Entomophthora muscae</name>
    <dbReference type="NCBI Taxonomy" id="34485"/>
    <lineage>
        <taxon>Eukaryota</taxon>
        <taxon>Fungi</taxon>
        <taxon>Fungi incertae sedis</taxon>
        <taxon>Zoopagomycota</taxon>
        <taxon>Entomophthoromycotina</taxon>
        <taxon>Entomophthoromycetes</taxon>
        <taxon>Entomophthorales</taxon>
        <taxon>Entomophthoraceae</taxon>
        <taxon>Entomophthora</taxon>
    </lineage>
</organism>